<sequence>MAAFLLIAAIAFIIVVSTKESPRMATSFLLSDPFLQMPTENSVRVVWFTDFEGSNHRVIYGNNLELSAEATTTKLSRVREDKNSKVTPGYTQTTKRDIWRHEAEVTGLTPNRRVPYQAISVRDNGGKTEEVKSNIFSLVSTPKPGKPLKILLTSDHQLMPLTAANLQKVVETIGRVDAVFFAGDLVNIPDRASEWFDDSRGGAFFPCLQGRANYVLEKNGVKTIYHGGELIQHAPLFPAIGNHEVMGRFSMETPLNDQFDDSFPRTQAEKYYQTTNLEFDSQAKENWIKNNSFNTDTYEEIFSLPQNSSGGKKYYAVTFGDIRLVVLYVTNMWRSPSLAPKDRGRYKESEQDLNNPQKWGYGQMIFEPIAKGSNQYRWLEEELQSQEFKQAKYKIVMFHHPVHTLGGNIVPPYTDPIPRLEYASDGSLKSVRYDYPRKNDYIIRDLMPILEAAGVQFVYYGHSHLWNRFVSSSGMHFLESSNVGNTYGAHIGENRRPIPTDNPNLDYVAVGNPNGLEPVVPIIAPLLDENGQSLPYIASNDITVFSILDTSNGTVSSYYFDTRQPNSEVVKFDEFAIGLSVHR</sequence>
<proteinExistence type="predicted"/>
<dbReference type="PANTHER" id="PTHR22953:SF153">
    <property type="entry name" value="PURPLE ACID PHOSPHATASE"/>
    <property type="match status" value="1"/>
</dbReference>
<evidence type="ECO:0000256" key="1">
    <source>
        <dbReference type="ARBA" id="ARBA00022729"/>
    </source>
</evidence>
<dbReference type="EMBL" id="MRCB01000024">
    <property type="protein sequence ID" value="OKH20951.1"/>
    <property type="molecule type" value="Genomic_DNA"/>
</dbReference>
<dbReference type="PANTHER" id="PTHR22953">
    <property type="entry name" value="ACID PHOSPHATASE RELATED"/>
    <property type="match status" value="1"/>
</dbReference>
<evidence type="ECO:0000259" key="2">
    <source>
        <dbReference type="Pfam" id="PF00149"/>
    </source>
</evidence>
<dbReference type="AlphaFoldDB" id="A0A1U7HBM6"/>
<dbReference type="Pfam" id="PF00149">
    <property type="entry name" value="Metallophos"/>
    <property type="match status" value="1"/>
</dbReference>
<organism evidence="3 4">
    <name type="scientific">Hydrococcus rivularis NIES-593</name>
    <dbReference type="NCBI Taxonomy" id="1921803"/>
    <lineage>
        <taxon>Bacteria</taxon>
        <taxon>Bacillati</taxon>
        <taxon>Cyanobacteriota</taxon>
        <taxon>Cyanophyceae</taxon>
        <taxon>Pleurocapsales</taxon>
        <taxon>Hydrococcaceae</taxon>
        <taxon>Hydrococcus</taxon>
    </lineage>
</organism>
<gene>
    <name evidence="3" type="ORF">NIES593_16955</name>
</gene>
<dbReference type="Gene3D" id="3.60.21.10">
    <property type="match status" value="1"/>
</dbReference>
<dbReference type="GO" id="GO:0003993">
    <property type="term" value="F:acid phosphatase activity"/>
    <property type="evidence" value="ECO:0007669"/>
    <property type="project" value="InterPro"/>
</dbReference>
<evidence type="ECO:0000313" key="4">
    <source>
        <dbReference type="Proteomes" id="UP000186868"/>
    </source>
</evidence>
<dbReference type="InterPro" id="IPR004843">
    <property type="entry name" value="Calcineurin-like_PHP"/>
</dbReference>
<protein>
    <submittedName>
        <fullName evidence="3">Metallophosphoesterase</fullName>
    </submittedName>
</protein>
<evidence type="ECO:0000313" key="3">
    <source>
        <dbReference type="EMBL" id="OKH20951.1"/>
    </source>
</evidence>
<name>A0A1U7HBM6_9CYAN</name>
<comment type="caution">
    <text evidence="3">The sequence shown here is derived from an EMBL/GenBank/DDBJ whole genome shotgun (WGS) entry which is preliminary data.</text>
</comment>
<dbReference type="Proteomes" id="UP000186868">
    <property type="component" value="Unassembled WGS sequence"/>
</dbReference>
<feature type="domain" description="Calcineurin-like phosphoesterase" evidence="2">
    <location>
        <begin position="148"/>
        <end position="464"/>
    </location>
</feature>
<accession>A0A1U7HBM6</accession>
<dbReference type="GO" id="GO:0046872">
    <property type="term" value="F:metal ion binding"/>
    <property type="evidence" value="ECO:0007669"/>
    <property type="project" value="InterPro"/>
</dbReference>
<dbReference type="InterPro" id="IPR029052">
    <property type="entry name" value="Metallo-depent_PP-like"/>
</dbReference>
<keyword evidence="4" id="KW-1185">Reference proteome</keyword>
<dbReference type="STRING" id="1921803.NIES593_16955"/>
<dbReference type="SUPFAM" id="SSF56300">
    <property type="entry name" value="Metallo-dependent phosphatases"/>
    <property type="match status" value="1"/>
</dbReference>
<dbReference type="InterPro" id="IPR008963">
    <property type="entry name" value="Purple_acid_Pase-like_N"/>
</dbReference>
<dbReference type="SUPFAM" id="SSF49363">
    <property type="entry name" value="Purple acid phosphatase, N-terminal domain"/>
    <property type="match status" value="1"/>
</dbReference>
<dbReference type="InterPro" id="IPR039331">
    <property type="entry name" value="PAPs-like"/>
</dbReference>
<keyword evidence="1" id="KW-0732">Signal</keyword>
<reference evidence="3 4" key="1">
    <citation type="submission" date="2016-11" db="EMBL/GenBank/DDBJ databases">
        <title>Draft Genome Sequences of Nine Cyanobacterial Strains from Diverse Habitats.</title>
        <authorList>
            <person name="Zhu T."/>
            <person name="Hou S."/>
            <person name="Lu X."/>
            <person name="Hess W.R."/>
        </authorList>
    </citation>
    <scope>NUCLEOTIDE SEQUENCE [LARGE SCALE GENOMIC DNA]</scope>
    <source>
        <strain evidence="3 4">NIES-593</strain>
    </source>
</reference>